<comment type="caution">
    <text evidence="3">The sequence shown here is derived from an EMBL/GenBank/DDBJ whole genome shotgun (WGS) entry which is preliminary data.</text>
</comment>
<dbReference type="InterPro" id="IPR045584">
    <property type="entry name" value="Pilin-like"/>
</dbReference>
<keyword evidence="2" id="KW-1133">Transmembrane helix</keyword>
<keyword evidence="4" id="KW-1185">Reference proteome</keyword>
<proteinExistence type="predicted"/>
<name>A0ABQ6C6I4_9BURK</name>
<dbReference type="SUPFAM" id="SSF54523">
    <property type="entry name" value="Pili subunits"/>
    <property type="match status" value="1"/>
</dbReference>
<dbReference type="Pfam" id="PF07963">
    <property type="entry name" value="N_methyl"/>
    <property type="match status" value="1"/>
</dbReference>
<accession>A0ABQ6C6I4</accession>
<dbReference type="InterPro" id="IPR012902">
    <property type="entry name" value="N_methyl_site"/>
</dbReference>
<sequence>MRPRFLHKQRGFSLVELGVALVIIGLVGIMVWRWVAAITAPMTRPEIQRQLNEAQAAIEGFVLSRHRLPCAAPDTGGTEACGSATAVFLPWRTLGLSSDFGRLHYGVNTGGGVNLAQVPNLTATPWAAASPDLNRTFSGVPTLPPDLSTVPAAVTTARNQLQTVLTQATGRRTVVNGLDWCNVLRRHASNPGVAGSLTAGNASTALPVAFVVVHPGENNRFDGNNAVGANPSFRFDLPGRAQDVNYDDISLAVGPADLSMRLGCVARLGEMQAAAQGAFAAYDNTRVMQEYWSLRAYDIISAESALQAAEAGVVMSAMGLALATASTAISIASAANTEGLTAFTIAMAAVNMALAITDVAMSAQELSDAQDALADAEDKLDAANDYAVHIFDTLRLTLAQAITLDEKGLNP</sequence>
<evidence type="ECO:0000313" key="3">
    <source>
        <dbReference type="EMBL" id="GLS15963.1"/>
    </source>
</evidence>
<evidence type="ECO:0000256" key="1">
    <source>
        <dbReference type="SAM" id="Coils"/>
    </source>
</evidence>
<evidence type="ECO:0000256" key="2">
    <source>
        <dbReference type="SAM" id="Phobius"/>
    </source>
</evidence>
<dbReference type="RefSeq" id="WP_284308773.1">
    <property type="nucleotide sequence ID" value="NZ_BSPB01000039.1"/>
</dbReference>
<dbReference type="PROSITE" id="PS00409">
    <property type="entry name" value="PROKAR_NTER_METHYL"/>
    <property type="match status" value="1"/>
</dbReference>
<organism evidence="3 4">
    <name type="scientific">Hydrogenophaga electricum</name>
    <dbReference type="NCBI Taxonomy" id="1230953"/>
    <lineage>
        <taxon>Bacteria</taxon>
        <taxon>Pseudomonadati</taxon>
        <taxon>Pseudomonadota</taxon>
        <taxon>Betaproteobacteria</taxon>
        <taxon>Burkholderiales</taxon>
        <taxon>Comamonadaceae</taxon>
        <taxon>Hydrogenophaga</taxon>
    </lineage>
</organism>
<reference evidence="4" key="1">
    <citation type="journal article" date="2019" name="Int. J. Syst. Evol. Microbiol.">
        <title>The Global Catalogue of Microorganisms (GCM) 10K type strain sequencing project: providing services to taxonomists for standard genome sequencing and annotation.</title>
        <authorList>
            <consortium name="The Broad Institute Genomics Platform"/>
            <consortium name="The Broad Institute Genome Sequencing Center for Infectious Disease"/>
            <person name="Wu L."/>
            <person name="Ma J."/>
        </authorList>
    </citation>
    <scope>NUCLEOTIDE SEQUENCE [LARGE SCALE GENOMIC DNA]</scope>
    <source>
        <strain evidence="4">NBRC 109341</strain>
    </source>
</reference>
<evidence type="ECO:0000313" key="4">
    <source>
        <dbReference type="Proteomes" id="UP001156903"/>
    </source>
</evidence>
<keyword evidence="1" id="KW-0175">Coiled coil</keyword>
<feature type="transmembrane region" description="Helical" evidence="2">
    <location>
        <begin position="12"/>
        <end position="35"/>
    </location>
</feature>
<keyword evidence="2" id="KW-0472">Membrane</keyword>
<gene>
    <name evidence="3" type="ORF">GCM10007935_34000</name>
</gene>
<protein>
    <submittedName>
        <fullName evidence="3">Prepilin-type N-terminal cleavage/methylation domain-containing protein</fullName>
    </submittedName>
</protein>
<dbReference type="Proteomes" id="UP001156903">
    <property type="component" value="Unassembled WGS sequence"/>
</dbReference>
<feature type="coiled-coil region" evidence="1">
    <location>
        <begin position="359"/>
        <end position="386"/>
    </location>
</feature>
<keyword evidence="2" id="KW-0812">Transmembrane</keyword>
<dbReference type="EMBL" id="BSPB01000039">
    <property type="protein sequence ID" value="GLS15963.1"/>
    <property type="molecule type" value="Genomic_DNA"/>
</dbReference>